<feature type="domain" description="NOMO-like N-terminal beta-sandwich" evidence="8">
    <location>
        <begin position="112"/>
        <end position="188"/>
    </location>
</feature>
<gene>
    <name evidence="17" type="ORF">QVD17_16947</name>
</gene>
<dbReference type="InterPro" id="IPR008969">
    <property type="entry name" value="CarboxyPept-like_regulatory"/>
</dbReference>
<evidence type="ECO:0000259" key="10">
    <source>
        <dbReference type="Pfam" id="PF22904"/>
    </source>
</evidence>
<feature type="transmembrane region" description="Helical" evidence="7">
    <location>
        <begin position="1211"/>
        <end position="1229"/>
    </location>
</feature>
<keyword evidence="6 7" id="KW-0472">Membrane</keyword>
<dbReference type="AlphaFoldDB" id="A0AAD8P108"/>
<protein>
    <recommendedName>
        <fullName evidence="19">Carbohydrate-binding-like fold protein</fullName>
    </recommendedName>
</protein>
<dbReference type="InterPro" id="IPR055576">
    <property type="entry name" value="DUF7152"/>
</dbReference>
<keyword evidence="5 7" id="KW-1133">Transmembrane helix</keyword>
<dbReference type="Pfam" id="PF22898">
    <property type="entry name" value="NOMO1-like_1st"/>
    <property type="match status" value="1"/>
</dbReference>
<evidence type="ECO:0000256" key="7">
    <source>
        <dbReference type="SAM" id="Phobius"/>
    </source>
</evidence>
<evidence type="ECO:0000256" key="1">
    <source>
        <dbReference type="ARBA" id="ARBA00004115"/>
    </source>
</evidence>
<dbReference type="SUPFAM" id="SSF49478">
    <property type="entry name" value="Cna protein B-type domain"/>
    <property type="match status" value="1"/>
</dbReference>
<evidence type="ECO:0000256" key="6">
    <source>
        <dbReference type="ARBA" id="ARBA00023136"/>
    </source>
</evidence>
<evidence type="ECO:0008006" key="19">
    <source>
        <dbReference type="Google" id="ProtNLM"/>
    </source>
</evidence>
<evidence type="ECO:0000256" key="5">
    <source>
        <dbReference type="ARBA" id="ARBA00022989"/>
    </source>
</evidence>
<feature type="domain" description="NOMO second beta-sandwich" evidence="10">
    <location>
        <begin position="190"/>
        <end position="285"/>
    </location>
</feature>
<dbReference type="InterPro" id="IPR055075">
    <property type="entry name" value="NOMO-like_N"/>
</dbReference>
<comment type="subcellular location">
    <subcellularLocation>
        <location evidence="1">Endoplasmic reticulum membrane</location>
        <topology evidence="1">Single-pass type I membrane protein</topology>
    </subcellularLocation>
</comment>
<dbReference type="Pfam" id="PF23194">
    <property type="entry name" value="NOMO_5th"/>
    <property type="match status" value="1"/>
</dbReference>
<dbReference type="InterPro" id="IPR056189">
    <property type="entry name" value="NOMO_3rd"/>
</dbReference>
<dbReference type="SUPFAM" id="SSF49464">
    <property type="entry name" value="Carboxypeptidase regulatory domain-like"/>
    <property type="match status" value="1"/>
</dbReference>
<name>A0AAD8P108_TARER</name>
<dbReference type="PANTHER" id="PTHR23303">
    <property type="entry name" value="CARBOXYPEPTIDASE REGULATORY REGION-CONTAINING"/>
    <property type="match status" value="1"/>
</dbReference>
<dbReference type="InterPro" id="IPR056188">
    <property type="entry name" value="NOMO_6th"/>
</dbReference>
<dbReference type="InterPro" id="IPR055073">
    <property type="entry name" value="NOMO1-like_9th"/>
</dbReference>
<dbReference type="Pfam" id="PF22902">
    <property type="entry name" value="NOMO1-like_9th"/>
    <property type="match status" value="1"/>
</dbReference>
<dbReference type="Pfam" id="PF23660">
    <property type="entry name" value="NOMO_8th"/>
    <property type="match status" value="1"/>
</dbReference>
<dbReference type="PANTHER" id="PTHR23303:SF14">
    <property type="entry name" value="BOS COMPLEX SUBUNIT NOMO1-RELATED"/>
    <property type="match status" value="1"/>
</dbReference>
<evidence type="ECO:0000259" key="11">
    <source>
        <dbReference type="Pfam" id="PF23141"/>
    </source>
</evidence>
<keyword evidence="2 7" id="KW-0812">Transmembrane</keyword>
<dbReference type="InterPro" id="IPR056319">
    <property type="entry name" value="NOMO_7th"/>
</dbReference>
<keyword evidence="3" id="KW-0732">Signal</keyword>
<dbReference type="Proteomes" id="UP001229421">
    <property type="component" value="Unassembled WGS sequence"/>
</dbReference>
<organism evidence="17 18">
    <name type="scientific">Tagetes erecta</name>
    <name type="common">African marigold</name>
    <dbReference type="NCBI Taxonomy" id="13708"/>
    <lineage>
        <taxon>Eukaryota</taxon>
        <taxon>Viridiplantae</taxon>
        <taxon>Streptophyta</taxon>
        <taxon>Embryophyta</taxon>
        <taxon>Tracheophyta</taxon>
        <taxon>Spermatophyta</taxon>
        <taxon>Magnoliopsida</taxon>
        <taxon>eudicotyledons</taxon>
        <taxon>Gunneridae</taxon>
        <taxon>Pentapetalae</taxon>
        <taxon>asterids</taxon>
        <taxon>campanulids</taxon>
        <taxon>Asterales</taxon>
        <taxon>Asteraceae</taxon>
        <taxon>Asteroideae</taxon>
        <taxon>Heliantheae alliance</taxon>
        <taxon>Tageteae</taxon>
        <taxon>Tagetes</taxon>
    </lineage>
</organism>
<evidence type="ECO:0000256" key="2">
    <source>
        <dbReference type="ARBA" id="ARBA00022692"/>
    </source>
</evidence>
<keyword evidence="18" id="KW-1185">Reference proteome</keyword>
<evidence type="ECO:0000313" key="18">
    <source>
        <dbReference type="Proteomes" id="UP001229421"/>
    </source>
</evidence>
<dbReference type="InterPro" id="IPR055074">
    <property type="entry name" value="NOMO1-3_2nd"/>
</dbReference>
<evidence type="ECO:0000313" key="17">
    <source>
        <dbReference type="EMBL" id="KAK1428119.1"/>
    </source>
</evidence>
<feature type="domain" description="NOMO seventh transthyretin-like" evidence="11">
    <location>
        <begin position="657"/>
        <end position="729"/>
    </location>
</feature>
<dbReference type="EMBL" id="JAUHHV010000004">
    <property type="protein sequence ID" value="KAK1428119.1"/>
    <property type="molecule type" value="Genomic_DNA"/>
</dbReference>
<dbReference type="GO" id="GO:0005789">
    <property type="term" value="C:endoplasmic reticulum membrane"/>
    <property type="evidence" value="ECO:0007669"/>
    <property type="project" value="UniProtKB-SubCell"/>
</dbReference>
<evidence type="ECO:0000256" key="4">
    <source>
        <dbReference type="ARBA" id="ARBA00022824"/>
    </source>
</evidence>
<reference evidence="17" key="1">
    <citation type="journal article" date="2023" name="bioRxiv">
        <title>Improved chromosome-level genome assembly for marigold (Tagetes erecta).</title>
        <authorList>
            <person name="Jiang F."/>
            <person name="Yuan L."/>
            <person name="Wang S."/>
            <person name="Wang H."/>
            <person name="Xu D."/>
            <person name="Wang A."/>
            <person name="Fan W."/>
        </authorList>
    </citation>
    <scope>NUCLEOTIDE SEQUENCE</scope>
    <source>
        <strain evidence="17">WSJ</strain>
        <tissue evidence="17">Leaf</tissue>
    </source>
</reference>
<evidence type="ECO:0000259" key="14">
    <source>
        <dbReference type="Pfam" id="PF23196"/>
    </source>
</evidence>
<evidence type="ECO:0000259" key="12">
    <source>
        <dbReference type="Pfam" id="PF23193"/>
    </source>
</evidence>
<feature type="domain" description="NOMO eighth prealbumin-like" evidence="15">
    <location>
        <begin position="731"/>
        <end position="838"/>
    </location>
</feature>
<feature type="domain" description="NOMO fifth transthyretin-like" evidence="13">
    <location>
        <begin position="473"/>
        <end position="555"/>
    </location>
</feature>
<keyword evidence="4" id="KW-0256">Endoplasmic reticulum</keyword>
<evidence type="ECO:0000256" key="3">
    <source>
        <dbReference type="ARBA" id="ARBA00022729"/>
    </source>
</evidence>
<dbReference type="Pfam" id="PF23193">
    <property type="entry name" value="NOMO_3rd"/>
    <property type="match status" value="1"/>
</dbReference>
<feature type="domain" description="NOMO sixth transthyretin-like" evidence="14">
    <location>
        <begin position="596"/>
        <end position="636"/>
    </location>
</feature>
<sequence length="1260" mass="138589">MVPSNLKPMMLQLWAKIETSLIRVCILLYQHAHKLIHLCSQYQTNTPLDLFLLLTGCCALTMALQRHIFLTYYFVFIVFTIHTSKLVSADAIQGCGGFVEASTSLIKSRKPTDSKLDYSHITVELRTLDGLVKDRTQCAPNGYYFIPVYDKGSFVIKIKGPEGWSWNPDQVPVLVDHTGCNGNEDINFRFTGFSISGKVVGAVGGASCPSTDGGPSNVNVELLSSNGDVVSFVSTSAAGRYSFTNIIPGRYNLRAFHDDLNIKVKGSTEVELGFGNSQVHDVFFVSGYDIRGSVVAQGNPILGVHFYLYSDDVTQVDCPQGSGNPFGDRTALCHAISDVDGKFNFKSIPCGVYELVPYYKGENTVFDVSPPSVTVTVQHDHAAVSEMFKVTGFSVGGRVVDSDGKGVDGVKVVVDGIERSITDKEGYYKLDQVTSKQYLIEAKKEHYKFDKLTNFMVLPNMASVADIKAVSYDVCGSVQTVDSGYKAKVALTHGPQNVKPQMKQTDNKGYFCFEVPPGDYRLSAIAATPETTPHLLFSPPHIDVNVNGPLLSLNFYQAQVNVGGSVTCKEKCDSSVSVDLVRSDAKSNEERQTVGLTDHNEFLFQNVLPGKYKLEVKHLSKGAIPGEDSWCWEQSSILLDVGTEDVKGVNFVQKGYWVNLVSTHDVDAYLHQSYGSRVNLKIKKGPQHICIESPGVHELHFVNSCVLFGSSPVKIDTTSTLPIYLKGEKYLVKGEIKVELSSQNDADRLPKNLVVDILNDEGKVIEGSTAKFVVSENEQSNTALYEYEIWANPGEKLTFEPQDIRNENEKKILFYPREHQVKVAQDGCQVSVPPFSGRFGLYIEGSVSPPLPDVNIRIIASGDSQNARIKKNELAYETTTTADGSFIAGPLYDDVTYYTQASKPGYHVKKIGPNSFSCQKLGQISVRIHSREDADELFPSVLLSLSGEDGYRNNSISATGGAFVFDNLFPGSFYLRPLLKEYAFSPSAQAVELGSGESTEVVFQARRVAYSAMGVVTLLSGLPKEGVPVEARSDTKGYYEETVTDSSGNYRLRGLHPDTSYTIKVGKINGLGTSNIERASPESVGVKVGYEDIRGLDFLVFEQPETTLLTGMVRGSRNKEVHENLQLEIRSASDPSNIESLSPLPISSFFHIKGLPRGKHLLQLRSTKTPRALRFESDVVEVDLEKNTQVDVGLLFYKVEDDHHKQELTPAPVYPLIIGVSVIALFISMPRLKDMYQSNVGVLVPGPSASTKKTVRKKTY</sequence>
<dbReference type="Pfam" id="PF13620">
    <property type="entry name" value="CarboxypepD_reg"/>
    <property type="match status" value="1"/>
</dbReference>
<dbReference type="Gene3D" id="2.60.40.1120">
    <property type="entry name" value="Carboxypeptidase-like, regulatory domain"/>
    <property type="match status" value="2"/>
</dbReference>
<feature type="domain" description="NOMO-like ninth beta-sandwich" evidence="9">
    <location>
        <begin position="840"/>
        <end position="912"/>
    </location>
</feature>
<comment type="caution">
    <text evidence="17">The sequence shown here is derived from an EMBL/GenBank/DDBJ whole genome shotgun (WGS) entry which is preliminary data.</text>
</comment>
<evidence type="ECO:0000259" key="16">
    <source>
        <dbReference type="Pfam" id="PF23662"/>
    </source>
</evidence>
<feature type="domain" description="NOMO third transthyretin-like" evidence="12">
    <location>
        <begin position="328"/>
        <end position="388"/>
    </location>
</feature>
<dbReference type="InterPro" id="IPR051417">
    <property type="entry name" value="SDr/BOS_complex"/>
</dbReference>
<feature type="domain" description="DUF7152" evidence="16">
    <location>
        <begin position="1105"/>
        <end position="1204"/>
    </location>
</feature>
<dbReference type="Pfam" id="PF23196">
    <property type="entry name" value="NOMO_6th"/>
    <property type="match status" value="1"/>
</dbReference>
<evidence type="ECO:0000259" key="9">
    <source>
        <dbReference type="Pfam" id="PF22902"/>
    </source>
</evidence>
<evidence type="ECO:0000259" key="13">
    <source>
        <dbReference type="Pfam" id="PF23194"/>
    </source>
</evidence>
<dbReference type="Pfam" id="PF23662">
    <property type="entry name" value="DUF7152"/>
    <property type="match status" value="1"/>
</dbReference>
<dbReference type="SUPFAM" id="SSF117074">
    <property type="entry name" value="Hypothetical protein PA1324"/>
    <property type="match status" value="1"/>
</dbReference>
<dbReference type="InterPro" id="IPR056187">
    <property type="entry name" value="NOMO_8th"/>
</dbReference>
<evidence type="ECO:0000259" key="8">
    <source>
        <dbReference type="Pfam" id="PF22898"/>
    </source>
</evidence>
<proteinExistence type="predicted"/>
<evidence type="ECO:0000259" key="15">
    <source>
        <dbReference type="Pfam" id="PF23660"/>
    </source>
</evidence>
<dbReference type="Pfam" id="PF23141">
    <property type="entry name" value="Ig_NOMO"/>
    <property type="match status" value="1"/>
</dbReference>
<accession>A0AAD8P108</accession>
<dbReference type="InterPro" id="IPR056190">
    <property type="entry name" value="NOMO_5th"/>
</dbReference>
<dbReference type="Pfam" id="PF22904">
    <property type="entry name" value="NOMO1-like_2nd"/>
    <property type="match status" value="1"/>
</dbReference>